<organism evidence="2 3">
    <name type="scientific">Plasmodiophora brassicae</name>
    <name type="common">Clubroot disease agent</name>
    <dbReference type="NCBI Taxonomy" id="37360"/>
    <lineage>
        <taxon>Eukaryota</taxon>
        <taxon>Sar</taxon>
        <taxon>Rhizaria</taxon>
        <taxon>Endomyxa</taxon>
        <taxon>Phytomyxea</taxon>
        <taxon>Plasmodiophorida</taxon>
        <taxon>Plasmodiophoridae</taxon>
        <taxon>Plasmodiophora</taxon>
    </lineage>
</organism>
<protein>
    <submittedName>
        <fullName evidence="2">Uncharacterized protein</fullName>
    </submittedName>
</protein>
<evidence type="ECO:0000313" key="2">
    <source>
        <dbReference type="EMBL" id="CEO99043.1"/>
    </source>
</evidence>
<evidence type="ECO:0000313" key="3">
    <source>
        <dbReference type="Proteomes" id="UP000039324"/>
    </source>
</evidence>
<keyword evidence="3" id="KW-1185">Reference proteome</keyword>
<feature type="region of interest" description="Disordered" evidence="1">
    <location>
        <begin position="1"/>
        <end position="32"/>
    </location>
</feature>
<evidence type="ECO:0000256" key="1">
    <source>
        <dbReference type="SAM" id="MobiDB-lite"/>
    </source>
</evidence>
<name>A0A0G4IUM2_PLABS</name>
<gene>
    <name evidence="2" type="ORF">PBRA_007157</name>
</gene>
<accession>A0A0G4IUM2</accession>
<sequence length="206" mass="21973">MVQDDDDPRVRDEIVSDHCHTSTDENRRRRARPGVAVTTSVQFGVLVDTIVAFCPGAVIARFIAPVQSVGIGGLGTSKAVACQVEYDPVMCDAIVTDGPVSDNHIPTDENTTRTARPAVAFTVKAQSAGTYADDIVTFWPTPAMLSSWAPLVQNAVGRTAAETDTAPPVVYRPGPAATNAMVNVLPDETYWRPVHDNDKGALLPTS</sequence>
<dbReference type="EMBL" id="CDSF01000089">
    <property type="protein sequence ID" value="CEO99043.1"/>
    <property type="molecule type" value="Genomic_DNA"/>
</dbReference>
<dbReference type="AlphaFoldDB" id="A0A0G4IUM2"/>
<dbReference type="Proteomes" id="UP000039324">
    <property type="component" value="Unassembled WGS sequence"/>
</dbReference>
<reference evidence="2 3" key="1">
    <citation type="submission" date="2015-02" db="EMBL/GenBank/DDBJ databases">
        <authorList>
            <person name="Chooi Y.-H."/>
        </authorList>
    </citation>
    <scope>NUCLEOTIDE SEQUENCE [LARGE SCALE GENOMIC DNA]</scope>
    <source>
        <strain evidence="2">E3</strain>
    </source>
</reference>
<feature type="compositionally biased region" description="Basic and acidic residues" evidence="1">
    <location>
        <begin position="8"/>
        <end position="27"/>
    </location>
</feature>
<proteinExistence type="predicted"/>